<accession>A0A844FKS1</accession>
<proteinExistence type="predicted"/>
<keyword evidence="1" id="KW-0812">Transmembrane</keyword>
<evidence type="ECO:0000313" key="3">
    <source>
        <dbReference type="Proteomes" id="UP000452141"/>
    </source>
</evidence>
<dbReference type="EMBL" id="VUMW01000001">
    <property type="protein sequence ID" value="MST78968.1"/>
    <property type="molecule type" value="Genomic_DNA"/>
</dbReference>
<keyword evidence="1" id="KW-0472">Membrane</keyword>
<evidence type="ECO:0000313" key="2">
    <source>
        <dbReference type="EMBL" id="MST78968.1"/>
    </source>
</evidence>
<name>A0A844FKS1_9LACO</name>
<comment type="caution">
    <text evidence="2">The sequence shown here is derived from an EMBL/GenBank/DDBJ whole genome shotgun (WGS) entry which is preliminary data.</text>
</comment>
<reference evidence="2 3" key="1">
    <citation type="submission" date="2019-08" db="EMBL/GenBank/DDBJ databases">
        <title>In-depth cultivation of the pig gut microbiome towards novel bacterial diversity and tailored functional studies.</title>
        <authorList>
            <person name="Wylensek D."/>
            <person name="Hitch T.C.A."/>
            <person name="Clavel T."/>
        </authorList>
    </citation>
    <scope>NUCLEOTIDE SEQUENCE [LARGE SCALE GENOMIC DNA]</scope>
    <source>
        <strain evidence="2 3">WCA-470BD-2E</strain>
    </source>
</reference>
<protein>
    <submittedName>
        <fullName evidence="2">Uncharacterized protein</fullName>
    </submittedName>
</protein>
<keyword evidence="1" id="KW-1133">Transmembrane helix</keyword>
<evidence type="ECO:0000256" key="1">
    <source>
        <dbReference type="SAM" id="Phobius"/>
    </source>
</evidence>
<sequence>MHFSHRKKSEVLEFFTSFIPGATEMYMGFMKSGFSLMLVFFTVLIIPTLISLPTLFMSFSLLVWFFSFFHARNLISCPDEEFDKQEDKFIWEELFPALTLNKQVLTWSGAFFILVGLDAILNSAGEGGYFGDYYNDADTATNILGAIMVIILGVYLIRQAKKHVEK</sequence>
<dbReference type="AlphaFoldDB" id="A0A844FKS1"/>
<organism evidence="2 3">
    <name type="scientific">Lactobacillus equicursoris</name>
    <dbReference type="NCBI Taxonomy" id="420645"/>
    <lineage>
        <taxon>Bacteria</taxon>
        <taxon>Bacillati</taxon>
        <taxon>Bacillota</taxon>
        <taxon>Bacilli</taxon>
        <taxon>Lactobacillales</taxon>
        <taxon>Lactobacillaceae</taxon>
        <taxon>Lactobacillus</taxon>
    </lineage>
</organism>
<feature type="transmembrane region" description="Helical" evidence="1">
    <location>
        <begin position="36"/>
        <end position="66"/>
    </location>
</feature>
<gene>
    <name evidence="2" type="ORF">FYJ61_00405</name>
</gene>
<dbReference type="Proteomes" id="UP000452141">
    <property type="component" value="Unassembled WGS sequence"/>
</dbReference>
<feature type="transmembrane region" description="Helical" evidence="1">
    <location>
        <begin position="139"/>
        <end position="157"/>
    </location>
</feature>